<keyword evidence="4 5" id="KW-0808">Transferase</keyword>
<proteinExistence type="inferred from homology"/>
<feature type="binding site" evidence="5">
    <location>
        <begin position="102"/>
        <end position="105"/>
    </location>
    <ligand>
        <name>FMN</name>
        <dbReference type="ChEBI" id="CHEBI:58210"/>
    </ligand>
</feature>
<dbReference type="SUPFAM" id="SSF52507">
    <property type="entry name" value="Homo-oligomeric flavin-containing Cys decarboxylases, HFCD"/>
    <property type="match status" value="1"/>
</dbReference>
<evidence type="ECO:0000256" key="1">
    <source>
        <dbReference type="ARBA" id="ARBA00022602"/>
    </source>
</evidence>
<dbReference type="KEGG" id="kak:Kalk_19415"/>
<dbReference type="NCBIfam" id="TIGR00421">
    <property type="entry name" value="ubiX_pad"/>
    <property type="match status" value="1"/>
</dbReference>
<dbReference type="InterPro" id="IPR036551">
    <property type="entry name" value="Flavin_trans-like"/>
</dbReference>
<dbReference type="OrthoDB" id="9781577at2"/>
<feature type="binding site" evidence="5">
    <location>
        <begin position="11"/>
        <end position="13"/>
    </location>
    <ligand>
        <name>FMN</name>
        <dbReference type="ChEBI" id="CHEBI:58210"/>
    </ligand>
</feature>
<organism evidence="7 8">
    <name type="scientific">Ketobacter alkanivorans</name>
    <dbReference type="NCBI Taxonomy" id="1917421"/>
    <lineage>
        <taxon>Bacteria</taxon>
        <taxon>Pseudomonadati</taxon>
        <taxon>Pseudomonadota</taxon>
        <taxon>Gammaproteobacteria</taxon>
        <taxon>Pseudomonadales</taxon>
        <taxon>Ketobacteraceae</taxon>
        <taxon>Ketobacter</taxon>
    </lineage>
</organism>
<dbReference type="InterPro" id="IPR004507">
    <property type="entry name" value="UbiX-like"/>
</dbReference>
<gene>
    <name evidence="5" type="primary">ubiX</name>
    <name evidence="7" type="ORF">Kalk_19415</name>
</gene>
<evidence type="ECO:0000259" key="6">
    <source>
        <dbReference type="Pfam" id="PF02441"/>
    </source>
</evidence>
<name>A0A2K9LUE9_9GAMM</name>
<evidence type="ECO:0000256" key="2">
    <source>
        <dbReference type="ARBA" id="ARBA00022630"/>
    </source>
</evidence>
<reference evidence="8" key="1">
    <citation type="submission" date="2017-08" db="EMBL/GenBank/DDBJ databases">
        <title>Direct submision.</title>
        <authorList>
            <person name="Kim S.-J."/>
            <person name="Rhee S.-K."/>
        </authorList>
    </citation>
    <scope>NUCLEOTIDE SEQUENCE [LARGE SCALE GENOMIC DNA]</scope>
    <source>
        <strain evidence="8">GI5</strain>
    </source>
</reference>
<keyword evidence="1 5" id="KW-0637">Prenyltransferase</keyword>
<feature type="binding site" evidence="5">
    <location>
        <position position="167"/>
    </location>
    <ligand>
        <name>dimethylallyl phosphate</name>
        <dbReference type="ChEBI" id="CHEBI:88052"/>
    </ligand>
</feature>
<dbReference type="Pfam" id="PF02441">
    <property type="entry name" value="Flavoprotein"/>
    <property type="match status" value="1"/>
</dbReference>
<comment type="caution">
    <text evidence="5">Lacks conserved residue(s) required for the propagation of feature annotation.</text>
</comment>
<protein>
    <recommendedName>
        <fullName evidence="5">Flavin prenyltransferase UbiX</fullName>
        <ecNumber evidence="5">2.5.1.129</ecNumber>
    </recommendedName>
</protein>
<accession>A0A2K9LUE9</accession>
<comment type="function">
    <text evidence="5">Flavin prenyltransferase that catalyzes the synthesis of the prenylated FMN cofactor (prenyl-FMN) for 4-hydroxy-3-polyprenylbenzoic acid decarboxylase UbiD. The prenyltransferase is metal-independent and links a dimethylallyl moiety from dimethylallyl monophosphate (DMAP) to the flavin N5 and C6 atoms of FMN.</text>
</comment>
<evidence type="ECO:0000256" key="3">
    <source>
        <dbReference type="ARBA" id="ARBA00022643"/>
    </source>
</evidence>
<sequence>MKKSFTLAVTGASGVQYGMRLLQVLAQHSLSVFCVMSDASRVVLRTEYHPEFPLHNEQARGFLASLCHQSFDSVTFVDNDDWFSCIASGSAAPDTMVVCPCSMGTLSAIATGASNSLHERAADVVIKERGNLILVPREAPLSTIHLRHMLMLSELGVCMLPASPSFYSNPECIDDLVDTVVQRILDQMKVDISLVKRWGENDGR</sequence>
<evidence type="ECO:0000256" key="4">
    <source>
        <dbReference type="ARBA" id="ARBA00022679"/>
    </source>
</evidence>
<feature type="binding site" evidence="5">
    <location>
        <position position="137"/>
    </location>
    <ligand>
        <name>FMN</name>
        <dbReference type="ChEBI" id="CHEBI:58210"/>
    </ligand>
</feature>
<keyword evidence="2 5" id="KW-0285">Flavoprotein</keyword>
<comment type="similarity">
    <text evidence="5">Belongs to the UbiX/PAD1 family.</text>
</comment>
<feature type="binding site" evidence="5">
    <location>
        <position position="183"/>
    </location>
    <ligand>
        <name>dimethylallyl phosphate</name>
        <dbReference type="ChEBI" id="CHEBI:88052"/>
    </ligand>
</feature>
<comment type="catalytic activity">
    <reaction evidence="5">
        <text>dimethylallyl phosphate + FMNH2 = prenylated FMNH2 + phosphate</text>
        <dbReference type="Rhea" id="RHEA:37743"/>
        <dbReference type="ChEBI" id="CHEBI:43474"/>
        <dbReference type="ChEBI" id="CHEBI:57618"/>
        <dbReference type="ChEBI" id="CHEBI:87467"/>
        <dbReference type="ChEBI" id="CHEBI:88052"/>
        <dbReference type="EC" id="2.5.1.129"/>
    </reaction>
</comment>
<keyword evidence="8" id="KW-1185">Reference proteome</keyword>
<dbReference type="EC" id="2.5.1.129" evidence="5"/>
<dbReference type="HAMAP" id="MF_01984">
    <property type="entry name" value="ubiX_pad"/>
    <property type="match status" value="1"/>
</dbReference>
<dbReference type="AlphaFoldDB" id="A0A2K9LUE9"/>
<evidence type="ECO:0000313" key="8">
    <source>
        <dbReference type="Proteomes" id="UP000235116"/>
    </source>
</evidence>
<feature type="domain" description="Flavoprotein" evidence="6">
    <location>
        <begin position="4"/>
        <end position="187"/>
    </location>
</feature>
<evidence type="ECO:0000256" key="5">
    <source>
        <dbReference type="HAMAP-Rule" id="MF_01984"/>
    </source>
</evidence>
<dbReference type="Gene3D" id="3.40.50.1950">
    <property type="entry name" value="Flavin prenyltransferase-like"/>
    <property type="match status" value="1"/>
</dbReference>
<dbReference type="Proteomes" id="UP000235116">
    <property type="component" value="Chromosome"/>
</dbReference>
<feature type="binding site" evidence="5">
    <location>
        <position position="37"/>
    </location>
    <ligand>
        <name>FMN</name>
        <dbReference type="ChEBI" id="CHEBI:58210"/>
    </ligand>
</feature>
<dbReference type="InterPro" id="IPR003382">
    <property type="entry name" value="Flavoprotein"/>
</dbReference>
<evidence type="ECO:0000313" key="7">
    <source>
        <dbReference type="EMBL" id="AUM14464.1"/>
    </source>
</evidence>
<dbReference type="EMBL" id="CP022684">
    <property type="protein sequence ID" value="AUM14464.1"/>
    <property type="molecule type" value="Genomic_DNA"/>
</dbReference>
<dbReference type="RefSeq" id="WP_101895838.1">
    <property type="nucleotide sequence ID" value="NZ_CP022684.1"/>
</dbReference>
<dbReference type="GO" id="GO:0106141">
    <property type="term" value="F:flavin prenyltransferase activity"/>
    <property type="evidence" value="ECO:0007669"/>
    <property type="project" value="UniProtKB-EC"/>
</dbReference>
<keyword evidence="3 5" id="KW-0288">FMN</keyword>